<dbReference type="InterPro" id="IPR000700">
    <property type="entry name" value="PAS-assoc_C"/>
</dbReference>
<comment type="catalytic activity">
    <reaction evidence="1">
        <text>ATP + protein L-histidine = ADP + protein N-phospho-L-histidine.</text>
        <dbReference type="EC" id="2.7.13.3"/>
    </reaction>
</comment>
<protein>
    <recommendedName>
        <fullName evidence="2">histidine kinase</fullName>
        <ecNumber evidence="2">2.7.13.3</ecNumber>
    </recommendedName>
</protein>
<accession>A0A9X9S4T4</accession>
<evidence type="ECO:0000256" key="4">
    <source>
        <dbReference type="ARBA" id="ARBA00022679"/>
    </source>
</evidence>
<dbReference type="Pfam" id="PF08448">
    <property type="entry name" value="PAS_4"/>
    <property type="match status" value="2"/>
</dbReference>
<dbReference type="PROSITE" id="PS50113">
    <property type="entry name" value="PAC"/>
    <property type="match status" value="1"/>
</dbReference>
<dbReference type="InterPro" id="IPR000014">
    <property type="entry name" value="PAS"/>
</dbReference>
<dbReference type="PANTHER" id="PTHR43304">
    <property type="entry name" value="PHYTOCHROME-LIKE PROTEIN CPH1"/>
    <property type="match status" value="1"/>
</dbReference>
<evidence type="ECO:0000256" key="3">
    <source>
        <dbReference type="ARBA" id="ARBA00022553"/>
    </source>
</evidence>
<dbReference type="AlphaFoldDB" id="A0A9X9S4T4"/>
<keyword evidence="5" id="KW-0418">Kinase</keyword>
<evidence type="ECO:0000259" key="6">
    <source>
        <dbReference type="PROSITE" id="PS50112"/>
    </source>
</evidence>
<dbReference type="InterPro" id="IPR052162">
    <property type="entry name" value="Sensor_kinase/Photoreceptor"/>
</dbReference>
<dbReference type="SMART" id="SM00091">
    <property type="entry name" value="PAS"/>
    <property type="match status" value="3"/>
</dbReference>
<dbReference type="SUPFAM" id="SSF55785">
    <property type="entry name" value="PYP-like sensor domain (PAS domain)"/>
    <property type="match status" value="3"/>
</dbReference>
<dbReference type="Pfam" id="PF13188">
    <property type="entry name" value="PAS_8"/>
    <property type="match status" value="1"/>
</dbReference>
<keyword evidence="4" id="KW-0808">Transferase</keyword>
<dbReference type="Gene3D" id="3.30.450.20">
    <property type="entry name" value="PAS domain"/>
    <property type="match status" value="3"/>
</dbReference>
<feature type="domain" description="PAS" evidence="6">
    <location>
        <begin position="152"/>
        <end position="196"/>
    </location>
</feature>
<dbReference type="InterPro" id="IPR001610">
    <property type="entry name" value="PAC"/>
</dbReference>
<dbReference type="CDD" id="cd00130">
    <property type="entry name" value="PAS"/>
    <property type="match status" value="2"/>
</dbReference>
<evidence type="ECO:0000256" key="5">
    <source>
        <dbReference type="ARBA" id="ARBA00022777"/>
    </source>
</evidence>
<proteinExistence type="predicted"/>
<feature type="domain" description="PAS" evidence="6">
    <location>
        <begin position="29"/>
        <end position="87"/>
    </location>
</feature>
<dbReference type="EC" id="2.7.13.3" evidence="2"/>
<dbReference type="NCBIfam" id="TIGR00229">
    <property type="entry name" value="sensory_box"/>
    <property type="match status" value="3"/>
</dbReference>
<organism evidence="8 9">
    <name type="scientific">Methanogenium organophilum</name>
    <dbReference type="NCBI Taxonomy" id="2199"/>
    <lineage>
        <taxon>Archaea</taxon>
        <taxon>Methanobacteriati</taxon>
        <taxon>Methanobacteriota</taxon>
        <taxon>Stenosarchaea group</taxon>
        <taxon>Methanomicrobia</taxon>
        <taxon>Methanomicrobiales</taxon>
        <taxon>Methanomicrobiaceae</taxon>
        <taxon>Methanogenium</taxon>
    </lineage>
</organism>
<keyword evidence="3" id="KW-0597">Phosphoprotein</keyword>
<dbReference type="InterPro" id="IPR035965">
    <property type="entry name" value="PAS-like_dom_sf"/>
</dbReference>
<evidence type="ECO:0000256" key="2">
    <source>
        <dbReference type="ARBA" id="ARBA00012438"/>
    </source>
</evidence>
<dbReference type="SMART" id="SM00086">
    <property type="entry name" value="PAC"/>
    <property type="match status" value="1"/>
</dbReference>
<gene>
    <name evidence="8" type="ORF">OU421_02080</name>
</gene>
<sequence>MAKYLDVLQIAGEVEVKKVCTAKLYFISDRVPLSEMLSLTSDAILVISASGVIDFANCRFLGIEGWQLDEIAGKKLSELSFSLIDEDIMEKVSSPIPGEIFEKEITVKDEGGSQIFRAKCIGTVLPDGGRATTLIFEDVTVKRECQARLRLKEALYRAVVEDQAEFIIRYSPDRTISFVNDAYCRAFGLDRLEVLGTVFAPSIPAKYQKIVTTQLARLTPDNPAISFENPVIMPDGEEAWHYWTNRAIFGDSGDLIGYQSVGRDITEQVKIQKAKCEIVEELTALSDFSSGLVMLSAHEDICSYAAMSIRKIAPSSLMLYFIIHDGFYHLRAVSDGRNWHDRQAVVTLNNAKGMRFPCPVEIVHSISTPTLERFPDGCAVLFCDGIDDELGGIISELLQKQTCLSMGIIAGMNIIGTCLLFSGKNYPLRSLPLIETMVNQAAVMIQNNYMLQSMQLAETRYESLLDHSPSMIGIHVGEKIVYANPRLREFLGVSVDENVVNLPISKFVHPEVLELVRERVAHVYSKGEAAPPMKERLIDINGSVKEVMVFSLPTVYHGKLGCEFNIQPLS</sequence>
<dbReference type="EMBL" id="CP113361">
    <property type="protein sequence ID" value="WAI01681.1"/>
    <property type="molecule type" value="Genomic_DNA"/>
</dbReference>
<dbReference type="GO" id="GO:0004673">
    <property type="term" value="F:protein histidine kinase activity"/>
    <property type="evidence" value="ECO:0007669"/>
    <property type="project" value="UniProtKB-EC"/>
</dbReference>
<keyword evidence="9" id="KW-1185">Reference proteome</keyword>
<dbReference type="RefSeq" id="WP_268186942.1">
    <property type="nucleotide sequence ID" value="NZ_CP113361.1"/>
</dbReference>
<dbReference type="KEGG" id="mou:OU421_02080"/>
<feature type="domain" description="PAS" evidence="6">
    <location>
        <begin position="457"/>
        <end position="527"/>
    </location>
</feature>
<name>A0A9X9S4T4_METOG</name>
<dbReference type="PANTHER" id="PTHR43304:SF1">
    <property type="entry name" value="PAC DOMAIN-CONTAINING PROTEIN"/>
    <property type="match status" value="1"/>
</dbReference>
<evidence type="ECO:0000256" key="1">
    <source>
        <dbReference type="ARBA" id="ARBA00000085"/>
    </source>
</evidence>
<reference evidence="8" key="1">
    <citation type="submission" date="2022-11" db="EMBL/GenBank/DDBJ databases">
        <title>Complete genome sequence of Methanogenium organophilum DSM 3596.</title>
        <authorList>
            <person name="Chen S.-C."/>
            <person name="Lai S.-J."/>
            <person name="You Y.-T."/>
        </authorList>
    </citation>
    <scope>NUCLEOTIDE SEQUENCE</scope>
    <source>
        <strain evidence="8">DSM 3596</strain>
    </source>
</reference>
<dbReference type="GeneID" id="76833852"/>
<evidence type="ECO:0000259" key="7">
    <source>
        <dbReference type="PROSITE" id="PS50113"/>
    </source>
</evidence>
<dbReference type="InterPro" id="IPR013656">
    <property type="entry name" value="PAS_4"/>
</dbReference>
<dbReference type="PROSITE" id="PS50112">
    <property type="entry name" value="PAS"/>
    <property type="match status" value="3"/>
</dbReference>
<dbReference type="Proteomes" id="UP001163096">
    <property type="component" value="Chromosome"/>
</dbReference>
<feature type="domain" description="PAC" evidence="7">
    <location>
        <begin position="225"/>
        <end position="277"/>
    </location>
</feature>
<evidence type="ECO:0000313" key="8">
    <source>
        <dbReference type="EMBL" id="WAI01681.1"/>
    </source>
</evidence>
<evidence type="ECO:0000313" key="9">
    <source>
        <dbReference type="Proteomes" id="UP001163096"/>
    </source>
</evidence>